<keyword evidence="2" id="KW-0808">Transferase</keyword>
<dbReference type="Pfam" id="PF00132">
    <property type="entry name" value="Hexapep"/>
    <property type="match status" value="1"/>
</dbReference>
<evidence type="ECO:0000256" key="2">
    <source>
        <dbReference type="ARBA" id="ARBA00022679"/>
    </source>
</evidence>
<dbReference type="InterPro" id="IPR018357">
    <property type="entry name" value="Hexapep_transf_CS"/>
</dbReference>
<dbReference type="InterPro" id="IPR051159">
    <property type="entry name" value="Hexapeptide_acetyltransf"/>
</dbReference>
<name>A0A7R7XGU5_9EURO</name>
<keyword evidence="3" id="KW-0012">Acyltransferase</keyword>
<dbReference type="PANTHER" id="PTHR23416">
    <property type="entry name" value="SIALIC ACID SYNTHASE-RELATED"/>
    <property type="match status" value="1"/>
</dbReference>
<dbReference type="SUPFAM" id="SSF51161">
    <property type="entry name" value="Trimeric LpxA-like enzymes"/>
    <property type="match status" value="1"/>
</dbReference>
<dbReference type="Gene3D" id="2.160.10.10">
    <property type="entry name" value="Hexapeptide repeat proteins"/>
    <property type="match status" value="1"/>
</dbReference>
<accession>A0A7R7XGU5</accession>
<gene>
    <name evidence="5" type="ORF">APUU_21602A</name>
</gene>
<evidence type="ECO:0000256" key="3">
    <source>
        <dbReference type="ARBA" id="ARBA00023315"/>
    </source>
</evidence>
<dbReference type="CDD" id="cd03357">
    <property type="entry name" value="LbH_MAT_GAT"/>
    <property type="match status" value="1"/>
</dbReference>
<dbReference type="Proteomes" id="UP000654913">
    <property type="component" value="Chromosome 2"/>
</dbReference>
<dbReference type="GO" id="GO:0016407">
    <property type="term" value="F:acetyltransferase activity"/>
    <property type="evidence" value="ECO:0007669"/>
    <property type="project" value="InterPro"/>
</dbReference>
<dbReference type="EMBL" id="AP024444">
    <property type="protein sequence ID" value="BCS21170.1"/>
    <property type="molecule type" value="Genomic_DNA"/>
</dbReference>
<dbReference type="GO" id="GO:0008374">
    <property type="term" value="F:O-acyltransferase activity"/>
    <property type="evidence" value="ECO:0007669"/>
    <property type="project" value="TreeGrafter"/>
</dbReference>
<dbReference type="SMART" id="SM01266">
    <property type="entry name" value="Mac"/>
    <property type="match status" value="1"/>
</dbReference>
<dbReference type="RefSeq" id="XP_041553364.1">
    <property type="nucleotide sequence ID" value="XM_041700371.1"/>
</dbReference>
<protein>
    <recommendedName>
        <fullName evidence="4">Maltose/galactoside acetyltransferase domain-containing protein</fullName>
    </recommendedName>
</protein>
<dbReference type="PROSITE" id="PS00101">
    <property type="entry name" value="HEXAPEP_TRANSFERASES"/>
    <property type="match status" value="1"/>
</dbReference>
<dbReference type="Pfam" id="PF12464">
    <property type="entry name" value="Mac"/>
    <property type="match status" value="1"/>
</dbReference>
<sequence length="226" mass="24800">MPDETNYSLPARQKRPEILALARGLQGVPWCDEYEKMISGMLYDPYGPILLEARHRARGLTADYNNLDTRTVSSDRIGEVRLELLRKLVGRAGEGTFVEPPFLPDYGCNIIIGKEVFINFNMTVLDTSLVIIGDRALIGTSVSIISAGHETDLGSRKEMFEFGHPVFIEDDCWIGSNVVIMPGVRIGKGSTVGAGSVVTKDIPDYSVAYGNPCRVHRNVGPEATDV</sequence>
<dbReference type="InterPro" id="IPR001451">
    <property type="entry name" value="Hexapep"/>
</dbReference>
<dbReference type="AlphaFoldDB" id="A0A7R7XGU5"/>
<evidence type="ECO:0000259" key="4">
    <source>
        <dbReference type="SMART" id="SM01266"/>
    </source>
</evidence>
<comment type="similarity">
    <text evidence="1">Belongs to the transferase hexapeptide repeat family.</text>
</comment>
<keyword evidence="6" id="KW-1185">Reference proteome</keyword>
<dbReference type="GeneID" id="64971175"/>
<evidence type="ECO:0000313" key="5">
    <source>
        <dbReference type="EMBL" id="BCS21170.1"/>
    </source>
</evidence>
<reference evidence="5" key="1">
    <citation type="submission" date="2021-01" db="EMBL/GenBank/DDBJ databases">
        <authorList>
            <consortium name="Aspergillus puulaauensis MK2 genome sequencing consortium"/>
            <person name="Kazuki M."/>
            <person name="Futagami T."/>
        </authorList>
    </citation>
    <scope>NUCLEOTIDE SEQUENCE</scope>
    <source>
        <strain evidence="5">MK2</strain>
    </source>
</reference>
<dbReference type="OrthoDB" id="25818at2759"/>
<proteinExistence type="inferred from homology"/>
<feature type="domain" description="Maltose/galactoside acetyltransferase" evidence="4">
    <location>
        <begin position="34"/>
        <end position="94"/>
    </location>
</feature>
<evidence type="ECO:0000256" key="1">
    <source>
        <dbReference type="ARBA" id="ARBA00007274"/>
    </source>
</evidence>
<dbReference type="InterPro" id="IPR024688">
    <property type="entry name" value="Mac_dom"/>
</dbReference>
<organism evidence="5 6">
    <name type="scientific">Aspergillus puulaauensis</name>
    <dbReference type="NCBI Taxonomy" id="1220207"/>
    <lineage>
        <taxon>Eukaryota</taxon>
        <taxon>Fungi</taxon>
        <taxon>Dikarya</taxon>
        <taxon>Ascomycota</taxon>
        <taxon>Pezizomycotina</taxon>
        <taxon>Eurotiomycetes</taxon>
        <taxon>Eurotiomycetidae</taxon>
        <taxon>Eurotiales</taxon>
        <taxon>Aspergillaceae</taxon>
        <taxon>Aspergillus</taxon>
    </lineage>
</organism>
<reference evidence="5" key="2">
    <citation type="submission" date="2021-02" db="EMBL/GenBank/DDBJ databases">
        <title>Aspergillus puulaauensis MK2 genome sequence.</title>
        <authorList>
            <person name="Futagami T."/>
            <person name="Mori K."/>
            <person name="Kadooka C."/>
            <person name="Tanaka T."/>
        </authorList>
    </citation>
    <scope>NUCLEOTIDE SEQUENCE</scope>
    <source>
        <strain evidence="5">MK2</strain>
    </source>
</reference>
<dbReference type="PANTHER" id="PTHR23416:SF23">
    <property type="entry name" value="ACETYLTRANSFERASE C18B11.09C-RELATED"/>
    <property type="match status" value="1"/>
</dbReference>
<dbReference type="KEGG" id="apuu:APUU_21602A"/>
<dbReference type="FunFam" id="2.160.10.10:FF:000025">
    <property type="entry name" value="Hexapeptide-repeat containing-acetyltransferase"/>
    <property type="match status" value="1"/>
</dbReference>
<dbReference type="InterPro" id="IPR011004">
    <property type="entry name" value="Trimer_LpxA-like_sf"/>
</dbReference>
<evidence type="ECO:0000313" key="6">
    <source>
        <dbReference type="Proteomes" id="UP000654913"/>
    </source>
</evidence>